<evidence type="ECO:0000313" key="9">
    <source>
        <dbReference type="Proteomes" id="UP000178377"/>
    </source>
</evidence>
<dbReference type="InterPro" id="IPR029056">
    <property type="entry name" value="Ribokinase-like"/>
</dbReference>
<dbReference type="PANTHER" id="PTHR12592:SF0">
    <property type="entry name" value="ATP-DEPENDENT (S)-NAD(P)H-HYDRATE DEHYDRATASE"/>
    <property type="match status" value="1"/>
</dbReference>
<proteinExistence type="inferred from homology"/>
<feature type="binding site" evidence="6">
    <location>
        <position position="159"/>
    </location>
    <ligand>
        <name>(6S)-NADPHX</name>
        <dbReference type="ChEBI" id="CHEBI:64076"/>
    </ligand>
</feature>
<dbReference type="AlphaFoldDB" id="A0A1F5PHL6"/>
<dbReference type="PROSITE" id="PS01050">
    <property type="entry name" value="YJEF_C_2"/>
    <property type="match status" value="1"/>
</dbReference>
<dbReference type="InterPro" id="IPR000631">
    <property type="entry name" value="CARKD"/>
</dbReference>
<evidence type="ECO:0000259" key="7">
    <source>
        <dbReference type="PROSITE" id="PS51383"/>
    </source>
</evidence>
<dbReference type="GO" id="GO:0110051">
    <property type="term" value="P:metabolite repair"/>
    <property type="evidence" value="ECO:0007669"/>
    <property type="project" value="TreeGrafter"/>
</dbReference>
<dbReference type="Pfam" id="PF01256">
    <property type="entry name" value="Carb_kinase"/>
    <property type="match status" value="1"/>
</dbReference>
<feature type="binding site" evidence="6">
    <location>
        <position position="220"/>
    </location>
    <ligand>
        <name>(6S)-NADPHX</name>
        <dbReference type="ChEBI" id="CHEBI:64076"/>
    </ligand>
</feature>
<dbReference type="Gene3D" id="3.40.1190.20">
    <property type="match status" value="1"/>
</dbReference>
<dbReference type="PANTHER" id="PTHR12592">
    <property type="entry name" value="ATP-DEPENDENT (S)-NAD(P)H-HYDRATE DEHYDRATASE FAMILY MEMBER"/>
    <property type="match status" value="1"/>
</dbReference>
<evidence type="ECO:0000313" key="8">
    <source>
        <dbReference type="EMBL" id="OGE89413.1"/>
    </source>
</evidence>
<dbReference type="Proteomes" id="UP000178377">
    <property type="component" value="Unassembled WGS sequence"/>
</dbReference>
<comment type="cofactor">
    <cofactor evidence="6">
        <name>Mg(2+)</name>
        <dbReference type="ChEBI" id="CHEBI:18420"/>
    </cofactor>
</comment>
<dbReference type="EC" id="4.2.1.136" evidence="6"/>
<dbReference type="SUPFAM" id="SSF53613">
    <property type="entry name" value="Ribokinase-like"/>
    <property type="match status" value="1"/>
</dbReference>
<evidence type="ECO:0000256" key="4">
    <source>
        <dbReference type="ARBA" id="ARBA00023027"/>
    </source>
</evidence>
<dbReference type="EMBL" id="MFEO01000021">
    <property type="protein sequence ID" value="OGE89413.1"/>
    <property type="molecule type" value="Genomic_DNA"/>
</dbReference>
<dbReference type="HAMAP" id="MF_01965">
    <property type="entry name" value="NADHX_dehydratase"/>
    <property type="match status" value="1"/>
</dbReference>
<dbReference type="InterPro" id="IPR017953">
    <property type="entry name" value="Carbohydrate_kinase_pred_CS"/>
</dbReference>
<feature type="binding site" evidence="6">
    <location>
        <position position="219"/>
    </location>
    <ligand>
        <name>AMP</name>
        <dbReference type="ChEBI" id="CHEBI:456215"/>
    </ligand>
</feature>
<feature type="domain" description="YjeF C-terminal" evidence="7">
    <location>
        <begin position="16"/>
        <end position="277"/>
    </location>
</feature>
<protein>
    <recommendedName>
        <fullName evidence="6">ADP-dependent (S)-NAD(P)H-hydrate dehydratase</fullName>
        <ecNumber evidence="6">4.2.1.136</ecNumber>
    </recommendedName>
    <alternativeName>
        <fullName evidence="6">ADP-dependent NAD(P)HX dehydratase</fullName>
    </alternativeName>
</protein>
<dbReference type="PROSITE" id="PS51383">
    <property type="entry name" value="YJEF_C_3"/>
    <property type="match status" value="1"/>
</dbReference>
<accession>A0A1F5PHL6</accession>
<sequence>MNTTLVFLFFSSMRQIDKTILKQLRLPRPASHKRDNGRLLIVAGSGRYHGSLVYAVKAASRLVDLTYVLSTPENQKLIAKMKLLTAEFMPAPEMPQQGREYDFDCILIGPGLGISDRTVSLVKRALATSMKVVLDADALNVLDDPLKKLLGANHILTPHRGEFRRLFRMPPTVDNAYKMTKRYGCTIVLKGPSDIITNPKQRIYECRGGNAGMTKGGTGDVLAGLIAALFCTNTAFVAAAAGSYINKAAGDELYRRVGTFYDAEDLVEQVPKTFYKLTRS</sequence>
<comment type="catalytic activity">
    <reaction evidence="6">
        <text>(6S)-NADPHX + ADP = AMP + phosphate + NADPH + H(+)</text>
        <dbReference type="Rhea" id="RHEA:32235"/>
        <dbReference type="ChEBI" id="CHEBI:15378"/>
        <dbReference type="ChEBI" id="CHEBI:43474"/>
        <dbReference type="ChEBI" id="CHEBI:57783"/>
        <dbReference type="ChEBI" id="CHEBI:64076"/>
        <dbReference type="ChEBI" id="CHEBI:456215"/>
        <dbReference type="ChEBI" id="CHEBI:456216"/>
        <dbReference type="EC" id="4.2.1.136"/>
    </reaction>
</comment>
<dbReference type="CDD" id="cd01171">
    <property type="entry name" value="YXKO-related"/>
    <property type="match status" value="1"/>
</dbReference>
<evidence type="ECO:0000256" key="5">
    <source>
        <dbReference type="ARBA" id="ARBA00023239"/>
    </source>
</evidence>
<comment type="catalytic activity">
    <reaction evidence="6">
        <text>(6S)-NADHX + ADP = AMP + phosphate + NADH + H(+)</text>
        <dbReference type="Rhea" id="RHEA:32223"/>
        <dbReference type="ChEBI" id="CHEBI:15378"/>
        <dbReference type="ChEBI" id="CHEBI:43474"/>
        <dbReference type="ChEBI" id="CHEBI:57945"/>
        <dbReference type="ChEBI" id="CHEBI:64074"/>
        <dbReference type="ChEBI" id="CHEBI:456215"/>
        <dbReference type="ChEBI" id="CHEBI:456216"/>
        <dbReference type="EC" id="4.2.1.136"/>
    </reaction>
</comment>
<dbReference type="GO" id="GO:0052855">
    <property type="term" value="F:ADP-dependent NAD(P)H-hydrate dehydratase activity"/>
    <property type="evidence" value="ECO:0007669"/>
    <property type="project" value="UniProtKB-UniRule"/>
</dbReference>
<dbReference type="NCBIfam" id="TIGR00196">
    <property type="entry name" value="yjeF_cterm"/>
    <property type="match status" value="1"/>
</dbReference>
<feature type="binding site" evidence="6">
    <location>
        <position position="111"/>
    </location>
    <ligand>
        <name>(6S)-NADPHX</name>
        <dbReference type="ChEBI" id="CHEBI:64076"/>
    </ligand>
</feature>
<keyword evidence="5 6" id="KW-0456">Lyase</keyword>
<name>A0A1F5PHL6_9BACT</name>
<evidence type="ECO:0000256" key="1">
    <source>
        <dbReference type="ARBA" id="ARBA00022741"/>
    </source>
</evidence>
<evidence type="ECO:0000256" key="6">
    <source>
        <dbReference type="HAMAP-Rule" id="MF_01965"/>
    </source>
</evidence>
<organism evidence="8 9">
    <name type="scientific">Candidatus Doudnabacteria bacterium RIFCSPHIGHO2_01_FULL_50_11</name>
    <dbReference type="NCBI Taxonomy" id="1817828"/>
    <lineage>
        <taxon>Bacteria</taxon>
        <taxon>Candidatus Doudnaibacteriota</taxon>
    </lineage>
</organism>
<evidence type="ECO:0000256" key="3">
    <source>
        <dbReference type="ARBA" id="ARBA00022857"/>
    </source>
</evidence>
<reference evidence="8 9" key="1">
    <citation type="journal article" date="2016" name="Nat. Commun.">
        <title>Thousands of microbial genomes shed light on interconnected biogeochemical processes in an aquifer system.</title>
        <authorList>
            <person name="Anantharaman K."/>
            <person name="Brown C.T."/>
            <person name="Hug L.A."/>
            <person name="Sharon I."/>
            <person name="Castelle C.J."/>
            <person name="Probst A.J."/>
            <person name="Thomas B.C."/>
            <person name="Singh A."/>
            <person name="Wilkins M.J."/>
            <person name="Karaoz U."/>
            <person name="Brodie E.L."/>
            <person name="Williams K.H."/>
            <person name="Hubbard S.S."/>
            <person name="Banfield J.F."/>
        </authorList>
    </citation>
    <scope>NUCLEOTIDE SEQUENCE [LARGE SCALE GENOMIC DNA]</scope>
</reference>
<comment type="function">
    <text evidence="6">Catalyzes the dehydration of the S-form of NAD(P)HX at the expense of ADP, which is converted to AMP. Together with NAD(P)HX epimerase, which catalyzes the epimerization of the S- and R-forms, the enzyme allows the repair of both epimers of NAD(P)HX, a damaged form of NAD(P)H that is a result of enzymatic or heat-dependent hydration.</text>
</comment>
<keyword evidence="1 6" id="KW-0547">Nucleotide-binding</keyword>
<dbReference type="GO" id="GO:0046496">
    <property type="term" value="P:nicotinamide nucleotide metabolic process"/>
    <property type="evidence" value="ECO:0007669"/>
    <property type="project" value="UniProtKB-UniRule"/>
</dbReference>
<comment type="similarity">
    <text evidence="6">Belongs to the NnrD/CARKD family.</text>
</comment>
<dbReference type="STRING" id="1817828.A2722_00235"/>
<comment type="subunit">
    <text evidence="6">Homotetramer.</text>
</comment>
<keyword evidence="4 6" id="KW-0520">NAD</keyword>
<comment type="caution">
    <text evidence="8">The sequence shown here is derived from an EMBL/GenBank/DDBJ whole genome shotgun (WGS) entry which is preliminary data.</text>
</comment>
<gene>
    <name evidence="6" type="primary">nnrD</name>
    <name evidence="8" type="ORF">A2722_00235</name>
</gene>
<dbReference type="GO" id="GO:0005524">
    <property type="term" value="F:ATP binding"/>
    <property type="evidence" value="ECO:0007669"/>
    <property type="project" value="UniProtKB-KW"/>
</dbReference>
<comment type="caution">
    <text evidence="6">Lacks conserved residue(s) required for the propagation of feature annotation.</text>
</comment>
<keyword evidence="3 6" id="KW-0521">NADP</keyword>
<keyword evidence="2 6" id="KW-0067">ATP-binding</keyword>
<evidence type="ECO:0000256" key="2">
    <source>
        <dbReference type="ARBA" id="ARBA00022840"/>
    </source>
</evidence>